<keyword evidence="3" id="KW-1185">Reference proteome</keyword>
<gene>
    <name evidence="2" type="ORF">C8F04DRAFT_1184308</name>
</gene>
<proteinExistence type="predicted"/>
<evidence type="ECO:0000313" key="2">
    <source>
        <dbReference type="EMBL" id="KAJ7033323.1"/>
    </source>
</evidence>
<feature type="compositionally biased region" description="Basic residues" evidence="1">
    <location>
        <begin position="408"/>
        <end position="422"/>
    </location>
</feature>
<accession>A0AAD6WZI9</accession>
<comment type="caution">
    <text evidence="2">The sequence shown here is derived from an EMBL/GenBank/DDBJ whole genome shotgun (WGS) entry which is preliminary data.</text>
</comment>
<dbReference type="Proteomes" id="UP001218188">
    <property type="component" value="Unassembled WGS sequence"/>
</dbReference>
<protein>
    <submittedName>
        <fullName evidence="2">Uncharacterized protein</fullName>
    </submittedName>
</protein>
<reference evidence="2" key="1">
    <citation type="submission" date="2023-03" db="EMBL/GenBank/DDBJ databases">
        <title>Massive genome expansion in bonnet fungi (Mycena s.s.) driven by repeated elements and novel gene families across ecological guilds.</title>
        <authorList>
            <consortium name="Lawrence Berkeley National Laboratory"/>
            <person name="Harder C.B."/>
            <person name="Miyauchi S."/>
            <person name="Viragh M."/>
            <person name="Kuo A."/>
            <person name="Thoen E."/>
            <person name="Andreopoulos B."/>
            <person name="Lu D."/>
            <person name="Skrede I."/>
            <person name="Drula E."/>
            <person name="Henrissat B."/>
            <person name="Morin E."/>
            <person name="Kohler A."/>
            <person name="Barry K."/>
            <person name="LaButti K."/>
            <person name="Morin E."/>
            <person name="Salamov A."/>
            <person name="Lipzen A."/>
            <person name="Mereny Z."/>
            <person name="Hegedus B."/>
            <person name="Baldrian P."/>
            <person name="Stursova M."/>
            <person name="Weitz H."/>
            <person name="Taylor A."/>
            <person name="Grigoriev I.V."/>
            <person name="Nagy L.G."/>
            <person name="Martin F."/>
            <person name="Kauserud H."/>
        </authorList>
    </citation>
    <scope>NUCLEOTIDE SEQUENCE</scope>
    <source>
        <strain evidence="2">CBHHK200</strain>
    </source>
</reference>
<name>A0AAD6WZI9_9AGAR</name>
<evidence type="ECO:0000256" key="1">
    <source>
        <dbReference type="SAM" id="MobiDB-lite"/>
    </source>
</evidence>
<feature type="compositionally biased region" description="Acidic residues" evidence="1">
    <location>
        <begin position="130"/>
        <end position="147"/>
    </location>
</feature>
<sequence>MQVFSKLWTPRLQAWYKDAEIWAREPIYAAFSMNVANKTKQDIHATLSTGCFQTCGESVNPHNSDLQKLLFLEVLWFRFDNDEKDEDSEDLALKQLLSGQFESFRLYDAPLPQVSLFHDIQEDLLEPELVDQSGDDNPDSGGDDNSDSDSRRTESTSANPKFRQCKKWLKRIQDFFYLDEKAIHSPRQVRAWSIPIVYLTGHEANTQDSGLARTMQEVTCPGNLLETSRSLAFATTIGGITTVPFYKPSLPLKGSPQSPMSWTSNLDPVELLNFISSLPKMHLWRSNLMAVYMFVSEDCFDVNWSEWMAPSLETLQFSSWVAYLKFNLDGGWNTQSMYRTLMGSPIMNDRAHPDLKNLHYRLRGIISLTREHRDWLQHINRETSRPPHPGTTAHVATSSSLPKVAASKNKKRKDKQRQKKTKSTLSMKETVLGLEEDQKCRRTVWVEEQDVKHLRGCVLTCASPGDELRPKAAMVISPWCVHVISYREDVFERCGKDMTKFVVLGTEKCVGGVRFKALSSEILHRLQDNHRLVSIRTVRRRESMEAYAYGTMTAVGTRQATGGWRGDAYAPYAMHHGETIEDFEALFRHCYDTLVTTGCSIYPPLRRQISKSTNDSGLSRLGTLGGTSFYCTNYMSNIHDDEDDGEDKEQEGCSR</sequence>
<feature type="region of interest" description="Disordered" evidence="1">
    <location>
        <begin position="380"/>
        <end position="427"/>
    </location>
</feature>
<evidence type="ECO:0000313" key="3">
    <source>
        <dbReference type="Proteomes" id="UP001218188"/>
    </source>
</evidence>
<dbReference type="EMBL" id="JARJCM010000066">
    <property type="protein sequence ID" value="KAJ7033323.1"/>
    <property type="molecule type" value="Genomic_DNA"/>
</dbReference>
<feature type="region of interest" description="Disordered" evidence="1">
    <location>
        <begin position="130"/>
        <end position="159"/>
    </location>
</feature>
<dbReference type="AlphaFoldDB" id="A0AAD6WZI9"/>
<organism evidence="2 3">
    <name type="scientific">Mycena alexandri</name>
    <dbReference type="NCBI Taxonomy" id="1745969"/>
    <lineage>
        <taxon>Eukaryota</taxon>
        <taxon>Fungi</taxon>
        <taxon>Dikarya</taxon>
        <taxon>Basidiomycota</taxon>
        <taxon>Agaricomycotina</taxon>
        <taxon>Agaricomycetes</taxon>
        <taxon>Agaricomycetidae</taxon>
        <taxon>Agaricales</taxon>
        <taxon>Marasmiineae</taxon>
        <taxon>Mycenaceae</taxon>
        <taxon>Mycena</taxon>
    </lineage>
</organism>